<proteinExistence type="evidence at transcript level"/>
<reference evidence="2" key="2">
    <citation type="journal article" date="2015" name="J. Proteomics">
        <title>Sexual differences in the sialomes of the zebra tick, Rhipicephalus pulchellus.</title>
        <authorList>
            <person name="Tan A.W."/>
            <person name="Francischetti I.M."/>
            <person name="Slovak M."/>
            <person name="Kini R.M."/>
            <person name="Ribeiro J.M."/>
        </authorList>
    </citation>
    <scope>NUCLEOTIDE SEQUENCE</scope>
    <source>
        <tissue evidence="2">Salivary gland</tissue>
    </source>
</reference>
<accession>L7MBT9</accession>
<evidence type="ECO:0000313" key="2">
    <source>
        <dbReference type="EMBL" id="JAA60658.1"/>
    </source>
</evidence>
<keyword evidence="1" id="KW-0732">Signal</keyword>
<feature type="chain" id="PRO_5003982017" evidence="1">
    <location>
        <begin position="23"/>
        <end position="203"/>
    </location>
</feature>
<dbReference type="AlphaFoldDB" id="L7MBT9"/>
<dbReference type="EMBL" id="GACK01004376">
    <property type="protein sequence ID" value="JAA60658.1"/>
    <property type="molecule type" value="mRNA"/>
</dbReference>
<sequence length="203" mass="23326">MAPCNFWLFVLIPIVIPQHSAAFSKVVSSAAKYVPKKSHPYMFMLNSPMYLYLTTRGLPGVACIKAIKTTANLAARTLTQLLVFKSLRSGYDYEYVHYKPICKHKKPVRGFASFNNNTREKTTYTLRHIYQDCAIVNKTTNTKTGGYREACELWVNDQFFGRNLDGLKFCITNFWNYCKPNDTVKQYLISYCEEKPGKLILVS</sequence>
<organism evidence="2">
    <name type="scientific">Rhipicephalus pulchellus</name>
    <name type="common">Yellow backed tick</name>
    <name type="synonym">Dermacentor pulchellus</name>
    <dbReference type="NCBI Taxonomy" id="72859"/>
    <lineage>
        <taxon>Eukaryota</taxon>
        <taxon>Metazoa</taxon>
        <taxon>Ecdysozoa</taxon>
        <taxon>Arthropoda</taxon>
        <taxon>Chelicerata</taxon>
        <taxon>Arachnida</taxon>
        <taxon>Acari</taxon>
        <taxon>Parasitiformes</taxon>
        <taxon>Ixodida</taxon>
        <taxon>Ixodoidea</taxon>
        <taxon>Ixodidae</taxon>
        <taxon>Rhipicephalinae</taxon>
        <taxon>Rhipicephalus</taxon>
        <taxon>Rhipicephalus</taxon>
    </lineage>
</organism>
<reference evidence="2" key="1">
    <citation type="submission" date="2012-11" db="EMBL/GenBank/DDBJ databases">
        <authorList>
            <person name="Lucero-Rivera Y.E."/>
            <person name="Tovar-Ramirez D."/>
        </authorList>
    </citation>
    <scope>NUCLEOTIDE SEQUENCE</scope>
    <source>
        <tissue evidence="2">Salivary gland</tissue>
    </source>
</reference>
<name>L7MBT9_RHIPC</name>
<protein>
    <submittedName>
        <fullName evidence="2">Putative group iv salivary lipocalin</fullName>
    </submittedName>
</protein>
<evidence type="ECO:0000256" key="1">
    <source>
        <dbReference type="SAM" id="SignalP"/>
    </source>
</evidence>
<dbReference type="Gene3D" id="2.40.128.20">
    <property type="match status" value="1"/>
</dbReference>
<dbReference type="InterPro" id="IPR012674">
    <property type="entry name" value="Calycin"/>
</dbReference>
<feature type="signal peptide" evidence="1">
    <location>
        <begin position="1"/>
        <end position="22"/>
    </location>
</feature>